<dbReference type="InterPro" id="IPR036890">
    <property type="entry name" value="HATPase_C_sf"/>
</dbReference>
<dbReference type="AlphaFoldDB" id="X1IKK7"/>
<comment type="caution">
    <text evidence="2">The sequence shown here is derived from an EMBL/GenBank/DDBJ whole genome shotgun (WGS) entry which is preliminary data.</text>
</comment>
<protein>
    <recommendedName>
        <fullName evidence="1">Histidine kinase/HSP90-like ATPase domain-containing protein</fullName>
    </recommendedName>
</protein>
<feature type="non-terminal residue" evidence="2">
    <location>
        <position position="49"/>
    </location>
</feature>
<feature type="domain" description="Histidine kinase/HSP90-like ATPase" evidence="1">
    <location>
        <begin position="2"/>
        <end position="48"/>
    </location>
</feature>
<accession>X1IKK7</accession>
<dbReference type="Gene3D" id="3.30.565.10">
    <property type="entry name" value="Histidine kinase-like ATPase, C-terminal domain"/>
    <property type="match status" value="1"/>
</dbReference>
<evidence type="ECO:0000313" key="2">
    <source>
        <dbReference type="EMBL" id="GAH69800.1"/>
    </source>
</evidence>
<proteinExistence type="predicted"/>
<reference evidence="2" key="1">
    <citation type="journal article" date="2014" name="Front. Microbiol.">
        <title>High frequency of phylogenetically diverse reductive dehalogenase-homologous genes in deep subseafloor sedimentary metagenomes.</title>
        <authorList>
            <person name="Kawai M."/>
            <person name="Futagami T."/>
            <person name="Toyoda A."/>
            <person name="Takaki Y."/>
            <person name="Nishi S."/>
            <person name="Hori S."/>
            <person name="Arai W."/>
            <person name="Tsubouchi T."/>
            <person name="Morono Y."/>
            <person name="Uchiyama I."/>
            <person name="Ito T."/>
            <person name="Fujiyama A."/>
            <person name="Inagaki F."/>
            <person name="Takami H."/>
        </authorList>
    </citation>
    <scope>NUCLEOTIDE SEQUENCE</scope>
    <source>
        <strain evidence="2">Expedition CK06-06</strain>
    </source>
</reference>
<dbReference type="Pfam" id="PF13581">
    <property type="entry name" value="HATPase_c_2"/>
    <property type="match status" value="1"/>
</dbReference>
<dbReference type="EMBL" id="BARU01029690">
    <property type="protein sequence ID" value="GAH69800.1"/>
    <property type="molecule type" value="Genomic_DNA"/>
</dbReference>
<organism evidence="2">
    <name type="scientific">marine sediment metagenome</name>
    <dbReference type="NCBI Taxonomy" id="412755"/>
    <lineage>
        <taxon>unclassified sequences</taxon>
        <taxon>metagenomes</taxon>
        <taxon>ecological metagenomes</taxon>
    </lineage>
</organism>
<gene>
    <name evidence="2" type="ORF">S03H2_47190</name>
</gene>
<sequence>MRATLGKLCELVGFDRETAGAIILSVDEALTNIIKHAYGGVEDGVIDIE</sequence>
<name>X1IKK7_9ZZZZ</name>
<evidence type="ECO:0000259" key="1">
    <source>
        <dbReference type="Pfam" id="PF13581"/>
    </source>
</evidence>
<dbReference type="InterPro" id="IPR003594">
    <property type="entry name" value="HATPase_dom"/>
</dbReference>